<sequence length="285" mass="32587">MGGKTKLPISITKPISKSPLHTGNISPIPHSKQKPLDTFAYTPEKPKEPALELAEILTARPKNSNSKKSSKAKTFTSLYYRAKEIAQNKEKKVKAIFEEGHPFKPKLNLLSEKIVKEAKKEGKDIRRAKKSSLTIPEPITEEQPKTPLSLSKFLERNYIQPLIKAEERKVSHYIPSLDRLDEFCTFSPSLDRKSLKIAKKNQVDIYTKALRSQEEKRLLSYHAKKNQEIQEMTQCTFTPQINRNIDISPKVTTRTKSETRTPTRQRGSYSNSPYRLSLGDSHELN</sequence>
<accession>A0A1R2BVE7</accession>
<evidence type="ECO:0000313" key="3">
    <source>
        <dbReference type="Proteomes" id="UP000187209"/>
    </source>
</evidence>
<comment type="caution">
    <text evidence="2">The sequence shown here is derived from an EMBL/GenBank/DDBJ whole genome shotgun (WGS) entry which is preliminary data.</text>
</comment>
<feature type="compositionally biased region" description="Polar residues" evidence="1">
    <location>
        <begin position="13"/>
        <end position="25"/>
    </location>
</feature>
<evidence type="ECO:0000313" key="2">
    <source>
        <dbReference type="EMBL" id="OMJ80783.1"/>
    </source>
</evidence>
<organism evidence="2 3">
    <name type="scientific">Stentor coeruleus</name>
    <dbReference type="NCBI Taxonomy" id="5963"/>
    <lineage>
        <taxon>Eukaryota</taxon>
        <taxon>Sar</taxon>
        <taxon>Alveolata</taxon>
        <taxon>Ciliophora</taxon>
        <taxon>Postciliodesmatophora</taxon>
        <taxon>Heterotrichea</taxon>
        <taxon>Heterotrichida</taxon>
        <taxon>Stentoridae</taxon>
        <taxon>Stentor</taxon>
    </lineage>
</organism>
<name>A0A1R2BVE7_9CILI</name>
<evidence type="ECO:0000256" key="1">
    <source>
        <dbReference type="SAM" id="MobiDB-lite"/>
    </source>
</evidence>
<dbReference type="Proteomes" id="UP000187209">
    <property type="component" value="Unassembled WGS sequence"/>
</dbReference>
<feature type="compositionally biased region" description="Polar residues" evidence="1">
    <location>
        <begin position="265"/>
        <end position="274"/>
    </location>
</feature>
<dbReference type="AlphaFoldDB" id="A0A1R2BVE7"/>
<gene>
    <name evidence="2" type="ORF">SteCoe_18891</name>
</gene>
<feature type="region of interest" description="Disordered" evidence="1">
    <location>
        <begin position="246"/>
        <end position="285"/>
    </location>
</feature>
<dbReference type="EMBL" id="MPUH01000408">
    <property type="protein sequence ID" value="OMJ80783.1"/>
    <property type="molecule type" value="Genomic_DNA"/>
</dbReference>
<feature type="region of interest" description="Disordered" evidence="1">
    <location>
        <begin position="1"/>
        <end position="43"/>
    </location>
</feature>
<reference evidence="2 3" key="1">
    <citation type="submission" date="2016-11" db="EMBL/GenBank/DDBJ databases">
        <title>The macronuclear genome of Stentor coeruleus: a giant cell with tiny introns.</title>
        <authorList>
            <person name="Slabodnick M."/>
            <person name="Ruby J.G."/>
            <person name="Reiff S.B."/>
            <person name="Swart E.C."/>
            <person name="Gosai S."/>
            <person name="Prabakaran S."/>
            <person name="Witkowska E."/>
            <person name="Larue G.E."/>
            <person name="Fisher S."/>
            <person name="Freeman R.M."/>
            <person name="Gunawardena J."/>
            <person name="Chu W."/>
            <person name="Stover N.A."/>
            <person name="Gregory B.D."/>
            <person name="Nowacki M."/>
            <person name="Derisi J."/>
            <person name="Roy S.W."/>
            <person name="Marshall W.F."/>
            <person name="Sood P."/>
        </authorList>
    </citation>
    <scope>NUCLEOTIDE SEQUENCE [LARGE SCALE GENOMIC DNA]</scope>
    <source>
        <strain evidence="2">WM001</strain>
    </source>
</reference>
<proteinExistence type="predicted"/>
<protein>
    <submittedName>
        <fullName evidence="2">Uncharacterized protein</fullName>
    </submittedName>
</protein>
<keyword evidence="3" id="KW-1185">Reference proteome</keyword>